<protein>
    <recommendedName>
        <fullName evidence="8">Peptidase S26 domain-containing protein</fullName>
    </recommendedName>
</protein>
<evidence type="ECO:0000313" key="9">
    <source>
        <dbReference type="EMBL" id="KIK28637.1"/>
    </source>
</evidence>
<evidence type="ECO:0000313" key="10">
    <source>
        <dbReference type="Proteomes" id="UP000054018"/>
    </source>
</evidence>
<dbReference type="HOGENOM" id="CLU_1222229_0_0_1"/>
<sequence length="217" mass="24125">MTALSWAHRAKFLLKKFSLGCLHAANFVCAFHLFKENVGSPCLMDGPSMLPTFDASGEIAVESILSYRLFPDLVRGELVSLKSPFNPNRIVCKRVIGLAGDTLCVDPTGLKAPSTEHVIVPHGHVWVAGDNTSCSIDSRDYGPVSTALIRGRIVARVCLWLFDSSDMTYSDHNRFILSIDLRYLLQRSHTLTKLMVATMMKVISQGHGWSQRTKFIE</sequence>
<evidence type="ECO:0000256" key="6">
    <source>
        <dbReference type="ARBA" id="ARBA00038445"/>
    </source>
</evidence>
<keyword evidence="4" id="KW-0496">Mitochondrion</keyword>
<dbReference type="PRINTS" id="PR00727">
    <property type="entry name" value="LEADERPTASE"/>
</dbReference>
<dbReference type="SUPFAM" id="SSF51306">
    <property type="entry name" value="LexA/Signal peptidase"/>
    <property type="match status" value="1"/>
</dbReference>
<dbReference type="InterPro" id="IPR036286">
    <property type="entry name" value="LexA/Signal_pep-like_sf"/>
</dbReference>
<dbReference type="InterPro" id="IPR019533">
    <property type="entry name" value="Peptidase_S26"/>
</dbReference>
<dbReference type="CDD" id="cd06530">
    <property type="entry name" value="S26_SPase_I"/>
    <property type="match status" value="1"/>
</dbReference>
<evidence type="ECO:0000256" key="3">
    <source>
        <dbReference type="ARBA" id="ARBA00022801"/>
    </source>
</evidence>
<dbReference type="PANTHER" id="PTHR12383:SF16">
    <property type="entry name" value="MITOCHONDRIAL INNER MEMBRANE PROTEASE SUBUNIT 1"/>
    <property type="match status" value="1"/>
</dbReference>
<dbReference type="Proteomes" id="UP000054018">
    <property type="component" value="Unassembled WGS sequence"/>
</dbReference>
<dbReference type="InterPro" id="IPR052064">
    <property type="entry name" value="Mito_IMP1_subunit"/>
</dbReference>
<keyword evidence="3" id="KW-0378">Hydrolase</keyword>
<dbReference type="GO" id="GO:0004252">
    <property type="term" value="F:serine-type endopeptidase activity"/>
    <property type="evidence" value="ECO:0007669"/>
    <property type="project" value="InterPro"/>
</dbReference>
<dbReference type="Gene3D" id="2.10.109.10">
    <property type="entry name" value="Umud Fragment, subunit A"/>
    <property type="match status" value="1"/>
</dbReference>
<keyword evidence="10" id="KW-1185">Reference proteome</keyword>
<dbReference type="AlphaFoldDB" id="A0A0D0A2G2"/>
<evidence type="ECO:0000256" key="1">
    <source>
        <dbReference type="ARBA" id="ARBA00004273"/>
    </source>
</evidence>
<evidence type="ECO:0000256" key="7">
    <source>
        <dbReference type="PIRSR" id="PIRSR600223-1"/>
    </source>
</evidence>
<proteinExistence type="inferred from homology"/>
<reference evidence="10" key="2">
    <citation type="submission" date="2015-01" db="EMBL/GenBank/DDBJ databases">
        <title>Evolutionary Origins and Diversification of the Mycorrhizal Mutualists.</title>
        <authorList>
            <consortium name="DOE Joint Genome Institute"/>
            <consortium name="Mycorrhizal Genomics Consortium"/>
            <person name="Kohler A."/>
            <person name="Kuo A."/>
            <person name="Nagy L.G."/>
            <person name="Floudas D."/>
            <person name="Copeland A."/>
            <person name="Barry K.W."/>
            <person name="Cichocki N."/>
            <person name="Veneault-Fourrey C."/>
            <person name="LaButti K."/>
            <person name="Lindquist E.A."/>
            <person name="Lipzen A."/>
            <person name="Lundell T."/>
            <person name="Morin E."/>
            <person name="Murat C."/>
            <person name="Riley R."/>
            <person name="Ohm R."/>
            <person name="Sun H."/>
            <person name="Tunlid A."/>
            <person name="Henrissat B."/>
            <person name="Grigoriev I.V."/>
            <person name="Hibbett D.S."/>
            <person name="Martin F."/>
        </authorList>
    </citation>
    <scope>NUCLEOTIDE SEQUENCE [LARGE SCALE GENOMIC DNA]</scope>
    <source>
        <strain evidence="10">441</strain>
    </source>
</reference>
<reference evidence="9 10" key="1">
    <citation type="submission" date="2014-04" db="EMBL/GenBank/DDBJ databases">
        <authorList>
            <consortium name="DOE Joint Genome Institute"/>
            <person name="Kuo A."/>
            <person name="Kohler A."/>
            <person name="Costa M.D."/>
            <person name="Nagy L.G."/>
            <person name="Floudas D."/>
            <person name="Copeland A."/>
            <person name="Barry K.W."/>
            <person name="Cichocki N."/>
            <person name="Veneault-Fourrey C."/>
            <person name="LaButti K."/>
            <person name="Lindquist E.A."/>
            <person name="Lipzen A."/>
            <person name="Lundell T."/>
            <person name="Morin E."/>
            <person name="Murat C."/>
            <person name="Sun H."/>
            <person name="Tunlid A."/>
            <person name="Henrissat B."/>
            <person name="Grigoriev I.V."/>
            <person name="Hibbett D.S."/>
            <person name="Martin F."/>
            <person name="Nordberg H.P."/>
            <person name="Cantor M.N."/>
            <person name="Hua S.X."/>
        </authorList>
    </citation>
    <scope>NUCLEOTIDE SEQUENCE [LARGE SCALE GENOMIC DNA]</scope>
    <source>
        <strain evidence="9 10">441</strain>
    </source>
</reference>
<dbReference type="Pfam" id="PF10502">
    <property type="entry name" value="Peptidase_S26"/>
    <property type="match status" value="2"/>
</dbReference>
<organism evidence="9 10">
    <name type="scientific">Pisolithus microcarpus 441</name>
    <dbReference type="NCBI Taxonomy" id="765257"/>
    <lineage>
        <taxon>Eukaryota</taxon>
        <taxon>Fungi</taxon>
        <taxon>Dikarya</taxon>
        <taxon>Basidiomycota</taxon>
        <taxon>Agaricomycotina</taxon>
        <taxon>Agaricomycetes</taxon>
        <taxon>Agaricomycetidae</taxon>
        <taxon>Boletales</taxon>
        <taxon>Sclerodermatineae</taxon>
        <taxon>Pisolithaceae</taxon>
        <taxon>Pisolithus</taxon>
    </lineage>
</organism>
<dbReference type="EMBL" id="KN833692">
    <property type="protein sequence ID" value="KIK28637.1"/>
    <property type="molecule type" value="Genomic_DNA"/>
</dbReference>
<dbReference type="OrthoDB" id="308440at2759"/>
<dbReference type="PANTHER" id="PTHR12383">
    <property type="entry name" value="PROTEASE FAMILY S26 MITOCHONDRIAL INNER MEMBRANE PROTEASE-RELATED"/>
    <property type="match status" value="1"/>
</dbReference>
<dbReference type="PROSITE" id="PS00761">
    <property type="entry name" value="SPASE_I_3"/>
    <property type="match status" value="1"/>
</dbReference>
<dbReference type="InterPro" id="IPR000223">
    <property type="entry name" value="Pept_S26A_signal_pept_1"/>
</dbReference>
<feature type="domain" description="Peptidase S26" evidence="8">
    <location>
        <begin position="115"/>
        <end position="157"/>
    </location>
</feature>
<dbReference type="GO" id="GO:0006627">
    <property type="term" value="P:protein processing involved in protein targeting to mitochondrion"/>
    <property type="evidence" value="ECO:0007669"/>
    <property type="project" value="TreeGrafter"/>
</dbReference>
<name>A0A0D0A2G2_9AGAM</name>
<evidence type="ECO:0000256" key="2">
    <source>
        <dbReference type="ARBA" id="ARBA00022792"/>
    </source>
</evidence>
<dbReference type="STRING" id="765257.A0A0D0A2G2"/>
<comment type="similarity">
    <text evidence="6">Belongs to the peptidase S26 family. IMP1 subfamily.</text>
</comment>
<dbReference type="InterPro" id="IPR019758">
    <property type="entry name" value="Pept_S26A_signal_pept_1_CS"/>
</dbReference>
<evidence type="ECO:0000259" key="8">
    <source>
        <dbReference type="Pfam" id="PF10502"/>
    </source>
</evidence>
<feature type="active site" evidence="7">
    <location>
        <position position="93"/>
    </location>
</feature>
<keyword evidence="2" id="KW-0999">Mitochondrion inner membrane</keyword>
<gene>
    <name evidence="9" type="ORF">PISMIDRAFT_673716</name>
</gene>
<evidence type="ECO:0000256" key="4">
    <source>
        <dbReference type="ARBA" id="ARBA00023128"/>
    </source>
</evidence>
<dbReference type="GO" id="GO:0006465">
    <property type="term" value="P:signal peptide processing"/>
    <property type="evidence" value="ECO:0007669"/>
    <property type="project" value="InterPro"/>
</dbReference>
<dbReference type="GO" id="GO:0042720">
    <property type="term" value="C:mitochondrial inner membrane peptidase complex"/>
    <property type="evidence" value="ECO:0007669"/>
    <property type="project" value="TreeGrafter"/>
</dbReference>
<feature type="active site" evidence="7">
    <location>
        <position position="48"/>
    </location>
</feature>
<evidence type="ECO:0000256" key="5">
    <source>
        <dbReference type="ARBA" id="ARBA00023136"/>
    </source>
</evidence>
<accession>A0A0D0A2G2</accession>
<feature type="domain" description="Peptidase S26" evidence="8">
    <location>
        <begin position="32"/>
        <end position="106"/>
    </location>
</feature>
<keyword evidence="5" id="KW-0472">Membrane</keyword>
<comment type="subcellular location">
    <subcellularLocation>
        <location evidence="1">Mitochondrion inner membrane</location>
    </subcellularLocation>
</comment>